<dbReference type="RefSeq" id="WP_013139255.1">
    <property type="nucleotide sequence ID" value="NC_014168.1"/>
</dbReference>
<dbReference type="STRING" id="640132.Srot_2357"/>
<reference evidence="1 2" key="1">
    <citation type="journal article" date="2010" name="Stand. Genomic Sci.">
        <title>Complete genome sequence of Segniliparus rotundus type strain (CDC 1076).</title>
        <authorList>
            <person name="Sikorski J."/>
            <person name="Lapidus A."/>
            <person name="Copeland A."/>
            <person name="Misra M."/>
            <person name="Glavina Del Rio T."/>
            <person name="Nolan M."/>
            <person name="Lucas S."/>
            <person name="Chen F."/>
            <person name="Tice H."/>
            <person name="Cheng J.F."/>
            <person name="Jando M."/>
            <person name="Schneider S."/>
            <person name="Bruce D."/>
            <person name="Goodwin L."/>
            <person name="Pitluck S."/>
            <person name="Liolios K."/>
            <person name="Mikhailova N."/>
            <person name="Pati A."/>
            <person name="Ivanova N."/>
            <person name="Mavromatis K."/>
            <person name="Chen A."/>
            <person name="Palaniappan K."/>
            <person name="Chertkov O."/>
            <person name="Land M."/>
            <person name="Hauser L."/>
            <person name="Chang Y.J."/>
            <person name="Jeffries C.D."/>
            <person name="Brettin T."/>
            <person name="Detter J.C."/>
            <person name="Han C."/>
            <person name="Rohde M."/>
            <person name="Goker M."/>
            <person name="Bristow J."/>
            <person name="Eisen J.A."/>
            <person name="Markowitz V."/>
            <person name="Hugenholtz P."/>
            <person name="Kyrpides N.C."/>
            <person name="Klenk H.P."/>
        </authorList>
    </citation>
    <scope>NUCLEOTIDE SEQUENCE [LARGE SCALE GENOMIC DNA]</scope>
    <source>
        <strain evidence="2">ATCC BAA-972 / CDC 1076 / CIP 108378 / DSM 44985 / JCM 13578</strain>
    </source>
</reference>
<keyword evidence="2" id="KW-1185">Reference proteome</keyword>
<gene>
    <name evidence="1" type="ordered locus">Srot_2357</name>
</gene>
<name>D6ZAR9_SEGRD</name>
<dbReference type="EMBL" id="CP001958">
    <property type="protein sequence ID" value="ADG98805.1"/>
    <property type="molecule type" value="Genomic_DNA"/>
</dbReference>
<dbReference type="HOGENOM" id="CLU_3122529_0_0_11"/>
<sequence>MDTTGTLALVALLLAIGTLIEAVMLNQLVKQIRQRLERVKRLQDLAAARR</sequence>
<accession>D6ZAR9</accession>
<dbReference type="AlphaFoldDB" id="D6ZAR9"/>
<protein>
    <submittedName>
        <fullName evidence="1">Uncharacterized protein</fullName>
    </submittedName>
</protein>
<evidence type="ECO:0000313" key="2">
    <source>
        <dbReference type="Proteomes" id="UP000002247"/>
    </source>
</evidence>
<proteinExistence type="predicted"/>
<dbReference type="KEGG" id="srt:Srot_2357"/>
<dbReference type="Proteomes" id="UP000002247">
    <property type="component" value="Chromosome"/>
</dbReference>
<evidence type="ECO:0000313" key="1">
    <source>
        <dbReference type="EMBL" id="ADG98805.1"/>
    </source>
</evidence>
<organism evidence="1 2">
    <name type="scientific">Segniliparus rotundus (strain ATCC BAA-972 / CDC 1076 / CIP 108378 / DSM 44985 / JCM 13578)</name>
    <dbReference type="NCBI Taxonomy" id="640132"/>
    <lineage>
        <taxon>Bacteria</taxon>
        <taxon>Bacillati</taxon>
        <taxon>Actinomycetota</taxon>
        <taxon>Actinomycetes</taxon>
        <taxon>Mycobacteriales</taxon>
        <taxon>Segniliparaceae</taxon>
        <taxon>Segniliparus</taxon>
    </lineage>
</organism>